<keyword evidence="2" id="KW-1185">Reference proteome</keyword>
<dbReference type="Proteomes" id="UP000481858">
    <property type="component" value="Unassembled WGS sequence"/>
</dbReference>
<dbReference type="EMBL" id="WUBL01000013">
    <property type="protein sequence ID" value="KAF2971476.1"/>
    <property type="molecule type" value="Genomic_DNA"/>
</dbReference>
<evidence type="ECO:0000313" key="2">
    <source>
        <dbReference type="Proteomes" id="UP000481858"/>
    </source>
</evidence>
<dbReference type="InParanoid" id="A0A7C8N969"/>
<gene>
    <name evidence="1" type="ORF">GQX73_g2057</name>
</gene>
<comment type="caution">
    <text evidence="1">The sequence shown here is derived from an EMBL/GenBank/DDBJ whole genome shotgun (WGS) entry which is preliminary data.</text>
</comment>
<dbReference type="AlphaFoldDB" id="A0A7C8N969"/>
<sequence length="182" mass="21443">MSNDQNSDTPKRILLQTKTHLVPGDDYQERCDKMKNLLCQHLWNRDFDYTHDRWQEYGAAFAYEGRRCYFLLDHGQSTTNDVPVLWYKWTGTSFQLIESPLPAQILGKLKGYPFIPPKRERSEAQPPPDAATRRQMIRFKLRSKMKIAPVELELLKNPDQVALLKAEVDPRFWDQIDHLAQR</sequence>
<proteinExistence type="predicted"/>
<protein>
    <submittedName>
        <fullName evidence="1">Uncharacterized protein</fullName>
    </submittedName>
</protein>
<accession>A0A7C8N969</accession>
<organism evidence="1 2">
    <name type="scientific">Xylaria multiplex</name>
    <dbReference type="NCBI Taxonomy" id="323545"/>
    <lineage>
        <taxon>Eukaryota</taxon>
        <taxon>Fungi</taxon>
        <taxon>Dikarya</taxon>
        <taxon>Ascomycota</taxon>
        <taxon>Pezizomycotina</taxon>
        <taxon>Sordariomycetes</taxon>
        <taxon>Xylariomycetidae</taxon>
        <taxon>Xylariales</taxon>
        <taxon>Xylariaceae</taxon>
        <taxon>Xylaria</taxon>
    </lineage>
</organism>
<reference evidence="1 2" key="1">
    <citation type="submission" date="2019-12" db="EMBL/GenBank/DDBJ databases">
        <title>Draft genome sequence of the ascomycete Xylaria multiplex DSM 110363.</title>
        <authorList>
            <person name="Buettner E."/>
            <person name="Kellner H."/>
        </authorList>
    </citation>
    <scope>NUCLEOTIDE SEQUENCE [LARGE SCALE GENOMIC DNA]</scope>
    <source>
        <strain evidence="1 2">DSM 110363</strain>
    </source>
</reference>
<name>A0A7C8N969_9PEZI</name>
<dbReference type="OrthoDB" id="4379079at2759"/>
<evidence type="ECO:0000313" key="1">
    <source>
        <dbReference type="EMBL" id="KAF2971476.1"/>
    </source>
</evidence>